<keyword evidence="2" id="KW-1185">Reference proteome</keyword>
<reference evidence="2" key="1">
    <citation type="journal article" date="2019" name="Int. J. Syst. Evol. Microbiol.">
        <title>The Global Catalogue of Microorganisms (GCM) 10K type strain sequencing project: providing services to taxonomists for standard genome sequencing and annotation.</title>
        <authorList>
            <consortium name="The Broad Institute Genomics Platform"/>
            <consortium name="The Broad Institute Genome Sequencing Center for Infectious Disease"/>
            <person name="Wu L."/>
            <person name="Ma J."/>
        </authorList>
    </citation>
    <scope>NUCLEOTIDE SEQUENCE [LARGE SCALE GENOMIC DNA]</scope>
    <source>
        <strain evidence="2">JCM 17705</strain>
    </source>
</reference>
<evidence type="ECO:0000313" key="1">
    <source>
        <dbReference type="EMBL" id="GAA4327536.1"/>
    </source>
</evidence>
<accession>A0ABP8GNG9</accession>
<evidence type="ECO:0000313" key="2">
    <source>
        <dbReference type="Proteomes" id="UP001500582"/>
    </source>
</evidence>
<dbReference type="Proteomes" id="UP001500582">
    <property type="component" value="Unassembled WGS sequence"/>
</dbReference>
<gene>
    <name evidence="1" type="ORF">GCM10023149_30990</name>
</gene>
<dbReference type="RefSeq" id="WP_345212035.1">
    <property type="nucleotide sequence ID" value="NZ_BAABFT010000008.1"/>
</dbReference>
<dbReference type="EMBL" id="BAABFT010000008">
    <property type="protein sequence ID" value="GAA4327536.1"/>
    <property type="molecule type" value="Genomic_DNA"/>
</dbReference>
<sequence length="78" mass="9453">MPNPKADIHQWTWYESRANGKKYLCTSAGWCYDDEAQEWRPQNIHLLEYMTCEPQFIEYDKMIRLLEQGHMVVLKLPY</sequence>
<comment type="caution">
    <text evidence="1">The sequence shown here is derived from an EMBL/GenBank/DDBJ whole genome shotgun (WGS) entry which is preliminary data.</text>
</comment>
<protein>
    <submittedName>
        <fullName evidence="1">Uncharacterized protein</fullName>
    </submittedName>
</protein>
<name>A0ABP8GNG9_9SPHI</name>
<organism evidence="1 2">
    <name type="scientific">Mucilaginibacter gynuensis</name>
    <dbReference type="NCBI Taxonomy" id="1302236"/>
    <lineage>
        <taxon>Bacteria</taxon>
        <taxon>Pseudomonadati</taxon>
        <taxon>Bacteroidota</taxon>
        <taxon>Sphingobacteriia</taxon>
        <taxon>Sphingobacteriales</taxon>
        <taxon>Sphingobacteriaceae</taxon>
        <taxon>Mucilaginibacter</taxon>
    </lineage>
</organism>
<proteinExistence type="predicted"/>